<dbReference type="AlphaFoldDB" id="A0A7C3VI47"/>
<proteinExistence type="predicted"/>
<comment type="caution">
    <text evidence="4">The sequence shown here is derived from an EMBL/GenBank/DDBJ whole genome shotgun (WGS) entry which is preliminary data.</text>
</comment>
<keyword evidence="1 2" id="KW-0443">Lipid metabolism</keyword>
<dbReference type="InterPro" id="IPR002641">
    <property type="entry name" value="PNPLA_dom"/>
</dbReference>
<dbReference type="Pfam" id="PF01734">
    <property type="entry name" value="Patatin"/>
    <property type="match status" value="1"/>
</dbReference>
<evidence type="ECO:0000259" key="3">
    <source>
        <dbReference type="PROSITE" id="PS51635"/>
    </source>
</evidence>
<keyword evidence="2" id="KW-0442">Lipid degradation</keyword>
<evidence type="ECO:0000256" key="1">
    <source>
        <dbReference type="ARBA" id="ARBA00023098"/>
    </source>
</evidence>
<dbReference type="PROSITE" id="PS51635">
    <property type="entry name" value="PNPLA"/>
    <property type="match status" value="1"/>
</dbReference>
<feature type="short sequence motif" description="GXSXG" evidence="2">
    <location>
        <begin position="44"/>
        <end position="48"/>
    </location>
</feature>
<feature type="active site" description="Proton acceptor" evidence="2">
    <location>
        <position position="211"/>
    </location>
</feature>
<accession>A0A7C3VI47</accession>
<dbReference type="EMBL" id="DSPX01000159">
    <property type="protein sequence ID" value="HGG02034.1"/>
    <property type="molecule type" value="Genomic_DNA"/>
</dbReference>
<evidence type="ECO:0000313" key="4">
    <source>
        <dbReference type="EMBL" id="HGG02034.1"/>
    </source>
</evidence>
<name>A0A7C3VI47_9CYAN</name>
<reference evidence="4" key="1">
    <citation type="journal article" date="2020" name="mSystems">
        <title>Genome- and Community-Level Interaction Insights into Carbon Utilization and Element Cycling Functions of Hydrothermarchaeota in Hydrothermal Sediment.</title>
        <authorList>
            <person name="Zhou Z."/>
            <person name="Liu Y."/>
            <person name="Xu W."/>
            <person name="Pan J."/>
            <person name="Luo Z.H."/>
            <person name="Li M."/>
        </authorList>
    </citation>
    <scope>NUCLEOTIDE SEQUENCE [LARGE SCALE GENOMIC DNA]</scope>
    <source>
        <strain evidence="4">SpSt-374</strain>
    </source>
</reference>
<sequence>MEGKKKLAIACQGGGSHTAFTAGVLKKVLEQKVYEKYNLVGLSGTSGGAICATLAWFGLLKLAQGETSQPVYQGLVDFWAENSAINAWERSLNNLIIESIRLQDMGTIPAFSSNPYSGGWLQNTLRMLAPRKEYLDFKALLEKHIPFQQLHKYIKADSPRLLLGAVNVLSGEFKAFDSWQNDEISIEAVQASAAIPNVFQAVQIGNGAYWDGLFSQNPPISPFIDDDHASKDARPEEIWIVQINPKERKTEPTTAEEILDRRNELGGNLSLFQEMRFIEIVNDWIREGAFSQEYMERVKPTPIDVRLIQMSDELSDSLDYASKLDRSPAYIQRLMADGEKQAEVFLNSLNS</sequence>
<dbReference type="Gene3D" id="3.40.1090.10">
    <property type="entry name" value="Cytosolic phospholipase A2 catalytic domain"/>
    <property type="match status" value="2"/>
</dbReference>
<comment type="caution">
    <text evidence="2">Lacks conserved residue(s) required for the propagation of feature annotation.</text>
</comment>
<dbReference type="GO" id="GO:0016042">
    <property type="term" value="P:lipid catabolic process"/>
    <property type="evidence" value="ECO:0007669"/>
    <property type="project" value="UniProtKB-UniRule"/>
</dbReference>
<dbReference type="GO" id="GO:0016787">
    <property type="term" value="F:hydrolase activity"/>
    <property type="evidence" value="ECO:0007669"/>
    <property type="project" value="UniProtKB-UniRule"/>
</dbReference>
<evidence type="ECO:0000256" key="2">
    <source>
        <dbReference type="PROSITE-ProRule" id="PRU01161"/>
    </source>
</evidence>
<keyword evidence="2" id="KW-0378">Hydrolase</keyword>
<gene>
    <name evidence="4" type="ORF">ENR15_15675</name>
</gene>
<feature type="active site" description="Nucleophile" evidence="2">
    <location>
        <position position="46"/>
    </location>
</feature>
<feature type="domain" description="PNPLA" evidence="3">
    <location>
        <begin position="9"/>
        <end position="224"/>
    </location>
</feature>
<dbReference type="SUPFAM" id="SSF52151">
    <property type="entry name" value="FabD/lysophospholipase-like"/>
    <property type="match status" value="1"/>
</dbReference>
<organism evidence="4">
    <name type="scientific">Planktothricoides sp. SpSt-374</name>
    <dbReference type="NCBI Taxonomy" id="2282167"/>
    <lineage>
        <taxon>Bacteria</taxon>
        <taxon>Bacillati</taxon>
        <taxon>Cyanobacteriota</taxon>
        <taxon>Cyanophyceae</taxon>
        <taxon>Oscillatoriophycideae</taxon>
        <taxon>Oscillatoriales</taxon>
        <taxon>Oscillatoriaceae</taxon>
        <taxon>Planktothricoides</taxon>
    </lineage>
</organism>
<protein>
    <submittedName>
        <fullName evidence="4">Patatin-like phospholipase family protein</fullName>
    </submittedName>
</protein>
<dbReference type="InterPro" id="IPR016035">
    <property type="entry name" value="Acyl_Trfase/lysoPLipase"/>
</dbReference>